<sequence length="329" mass="34053">MTATTFRQRLMAGAVVAVLASALTACSGTIPTVVPEASSAPSASASASASAAPAAPTCDNATQSYAPTGPLPTAEGLPEGSTMAAIRARGRLIVGVSADTYLLGARNPLTGQIEGFDIDLAKQVAKAILGNENAIQLVVITAADRIPALQQGRVDIVVRNMTMNCARWQDVAFSQVYYQSGQKLLVRRGSPIKSLDETSGVKVCAPKGTTTYTNLTRLAPSAVAVGADNHTGCLVLFQQGDVDAITGDDTVLAGLAAQDPYAVVTDAPAVTQEPYGVATNIAAVDLVRFVNQVLEAMRADGRWTAMYNRWLAPTLGTGTGQPTPTYGRG</sequence>
<reference evidence="8 9" key="1">
    <citation type="journal article" date="2013" name="ISME J.">
        <title>A metabolic model for members of the genus Tetrasphaera involved in enhanced biological phosphorus removal.</title>
        <authorList>
            <person name="Kristiansen R."/>
            <person name="Nguyen H.T.T."/>
            <person name="Saunders A.M."/>
            <person name="Nielsen J.L."/>
            <person name="Wimmer R."/>
            <person name="Le V.Q."/>
            <person name="McIlroy S.J."/>
            <person name="Petrovski S."/>
            <person name="Seviour R.J."/>
            <person name="Calteau A."/>
            <person name="Nielsen K.L."/>
            <person name="Nielsen P.H."/>
        </authorList>
    </citation>
    <scope>NUCLEOTIDE SEQUENCE [LARGE SCALE GENOMIC DNA]</scope>
    <source>
        <strain evidence="8 9">Lp2</strain>
    </source>
</reference>
<name>N0DZB5_9MICO</name>
<evidence type="ECO:0000313" key="9">
    <source>
        <dbReference type="Proteomes" id="UP000013167"/>
    </source>
</evidence>
<comment type="caution">
    <text evidence="8">The sequence shown here is derived from an EMBL/GenBank/DDBJ whole genome shotgun (WGS) entry which is preliminary data.</text>
</comment>
<dbReference type="PROSITE" id="PS51257">
    <property type="entry name" value="PROKAR_LIPOPROTEIN"/>
    <property type="match status" value="1"/>
</dbReference>
<protein>
    <submittedName>
        <fullName evidence="8">Putative transporter substrate-binding protein</fullName>
    </submittedName>
</protein>
<keyword evidence="2" id="KW-0813">Transport</keyword>
<dbReference type="CDD" id="cd13690">
    <property type="entry name" value="PBP2_GluB"/>
    <property type="match status" value="1"/>
</dbReference>
<dbReference type="InterPro" id="IPR001638">
    <property type="entry name" value="Solute-binding_3/MltF_N"/>
</dbReference>
<dbReference type="AlphaFoldDB" id="N0DZB5"/>
<dbReference type="InterPro" id="IPR051455">
    <property type="entry name" value="Bact_solute-bind_prot3"/>
</dbReference>
<gene>
    <name evidence="8" type="ORF">BN10_1130013</name>
</gene>
<dbReference type="Proteomes" id="UP000013167">
    <property type="component" value="Unassembled WGS sequence"/>
</dbReference>
<dbReference type="HOGENOM" id="CLU_019602_18_4_11"/>
<dbReference type="Pfam" id="PF00497">
    <property type="entry name" value="SBP_bac_3"/>
    <property type="match status" value="1"/>
</dbReference>
<dbReference type="STRING" id="1193181.BN10_1130013"/>
<dbReference type="GO" id="GO:0006865">
    <property type="term" value="P:amino acid transport"/>
    <property type="evidence" value="ECO:0007669"/>
    <property type="project" value="TreeGrafter"/>
</dbReference>
<dbReference type="Gene3D" id="3.40.190.10">
    <property type="entry name" value="Periplasmic binding protein-like II"/>
    <property type="match status" value="2"/>
</dbReference>
<comment type="similarity">
    <text evidence="1 4">Belongs to the bacterial solute-binding protein 3 family.</text>
</comment>
<dbReference type="RefSeq" id="WP_010851600.1">
    <property type="nucleotide sequence ID" value="NZ_HF570956.1"/>
</dbReference>
<evidence type="ECO:0000256" key="6">
    <source>
        <dbReference type="SAM" id="SignalP"/>
    </source>
</evidence>
<dbReference type="GO" id="GO:0030288">
    <property type="term" value="C:outer membrane-bounded periplasmic space"/>
    <property type="evidence" value="ECO:0007669"/>
    <property type="project" value="TreeGrafter"/>
</dbReference>
<dbReference type="PANTHER" id="PTHR30085:SF6">
    <property type="entry name" value="ABC TRANSPORTER GLUTAMINE-BINDING PROTEIN GLNH"/>
    <property type="match status" value="1"/>
</dbReference>
<dbReference type="InterPro" id="IPR018313">
    <property type="entry name" value="SBP_3_CS"/>
</dbReference>
<dbReference type="EMBL" id="CAIZ01000017">
    <property type="protein sequence ID" value="CCH68701.1"/>
    <property type="molecule type" value="Genomic_DNA"/>
</dbReference>
<evidence type="ECO:0000256" key="3">
    <source>
        <dbReference type="ARBA" id="ARBA00022729"/>
    </source>
</evidence>
<feature type="region of interest" description="Disordered" evidence="5">
    <location>
        <begin position="56"/>
        <end position="78"/>
    </location>
</feature>
<evidence type="ECO:0000256" key="1">
    <source>
        <dbReference type="ARBA" id="ARBA00010333"/>
    </source>
</evidence>
<feature type="signal peptide" evidence="6">
    <location>
        <begin position="1"/>
        <end position="27"/>
    </location>
</feature>
<accession>N0DZB5</accession>
<dbReference type="PANTHER" id="PTHR30085">
    <property type="entry name" value="AMINO ACID ABC TRANSPORTER PERMEASE"/>
    <property type="match status" value="1"/>
</dbReference>
<dbReference type="GO" id="GO:0005576">
    <property type="term" value="C:extracellular region"/>
    <property type="evidence" value="ECO:0007669"/>
    <property type="project" value="TreeGrafter"/>
</dbReference>
<feature type="domain" description="Solute-binding protein family 3/N-terminal" evidence="7">
    <location>
        <begin position="91"/>
        <end position="314"/>
    </location>
</feature>
<keyword evidence="9" id="KW-1185">Reference proteome</keyword>
<evidence type="ECO:0000313" key="8">
    <source>
        <dbReference type="EMBL" id="CCH68701.1"/>
    </source>
</evidence>
<evidence type="ECO:0000256" key="2">
    <source>
        <dbReference type="ARBA" id="ARBA00022448"/>
    </source>
</evidence>
<evidence type="ECO:0000259" key="7">
    <source>
        <dbReference type="SMART" id="SM00062"/>
    </source>
</evidence>
<keyword evidence="3 6" id="KW-0732">Signal</keyword>
<proteinExistence type="inferred from homology"/>
<dbReference type="eggNOG" id="COG0834">
    <property type="taxonomic scope" value="Bacteria"/>
</dbReference>
<dbReference type="PROSITE" id="PS01039">
    <property type="entry name" value="SBP_BACTERIAL_3"/>
    <property type="match status" value="1"/>
</dbReference>
<dbReference type="SUPFAM" id="SSF53850">
    <property type="entry name" value="Periplasmic binding protein-like II"/>
    <property type="match status" value="1"/>
</dbReference>
<organism evidence="8 9">
    <name type="scientific">Phycicoccus elongatus Lp2</name>
    <dbReference type="NCBI Taxonomy" id="1193181"/>
    <lineage>
        <taxon>Bacteria</taxon>
        <taxon>Bacillati</taxon>
        <taxon>Actinomycetota</taxon>
        <taxon>Actinomycetes</taxon>
        <taxon>Micrococcales</taxon>
        <taxon>Intrasporangiaceae</taxon>
        <taxon>Phycicoccus</taxon>
    </lineage>
</organism>
<dbReference type="SMART" id="SM00062">
    <property type="entry name" value="PBPb"/>
    <property type="match status" value="1"/>
</dbReference>
<dbReference type="OrthoDB" id="9807888at2"/>
<evidence type="ECO:0000256" key="4">
    <source>
        <dbReference type="RuleBase" id="RU003744"/>
    </source>
</evidence>
<feature type="chain" id="PRO_5038463096" evidence="6">
    <location>
        <begin position="28"/>
        <end position="329"/>
    </location>
</feature>
<evidence type="ECO:0000256" key="5">
    <source>
        <dbReference type="SAM" id="MobiDB-lite"/>
    </source>
</evidence>